<evidence type="ECO:0000313" key="1">
    <source>
        <dbReference type="EMBL" id="CUQ27404.1"/>
    </source>
</evidence>
<name>A0A174UY90_9FIRM</name>
<protein>
    <submittedName>
        <fullName evidence="1">Uncharacterized protein</fullName>
    </submittedName>
</protein>
<dbReference type="EMBL" id="CZAB01000146">
    <property type="protein sequence ID" value="CUQ27404.1"/>
    <property type="molecule type" value="Genomic_DNA"/>
</dbReference>
<evidence type="ECO:0000313" key="2">
    <source>
        <dbReference type="Proteomes" id="UP000095512"/>
    </source>
</evidence>
<dbReference type="Proteomes" id="UP000095512">
    <property type="component" value="Unassembled WGS sequence"/>
</dbReference>
<proteinExistence type="predicted"/>
<dbReference type="AlphaFoldDB" id="A0A174UY90"/>
<gene>
    <name evidence="1" type="ORF">ERS852480_05311</name>
</gene>
<organism evidence="1 2">
    <name type="scientific">Enterocloster clostridioformis</name>
    <dbReference type="NCBI Taxonomy" id="1531"/>
    <lineage>
        <taxon>Bacteria</taxon>
        <taxon>Bacillati</taxon>
        <taxon>Bacillota</taxon>
        <taxon>Clostridia</taxon>
        <taxon>Lachnospirales</taxon>
        <taxon>Lachnospiraceae</taxon>
        <taxon>Enterocloster</taxon>
    </lineage>
</organism>
<accession>A0A174UY90</accession>
<reference evidence="1 2" key="1">
    <citation type="submission" date="2015-09" db="EMBL/GenBank/DDBJ databases">
        <authorList>
            <consortium name="Pathogen Informatics"/>
        </authorList>
    </citation>
    <scope>NUCLEOTIDE SEQUENCE [LARGE SCALE GENOMIC DNA]</scope>
    <source>
        <strain evidence="1 2">2789STDY5834865</strain>
    </source>
</reference>
<sequence>MAAAIWSSVKIPPHFENSRFPDWRISTVSTIYIQYVRTVLKSFSGS</sequence>